<dbReference type="GO" id="GO:0008713">
    <property type="term" value="F:ADP-heptose-lipopolysaccharide heptosyltransferase activity"/>
    <property type="evidence" value="ECO:0007669"/>
    <property type="project" value="TreeGrafter"/>
</dbReference>
<dbReference type="EMBL" id="METP01000035">
    <property type="protein sequence ID" value="OGC05710.1"/>
    <property type="molecule type" value="Genomic_DNA"/>
</dbReference>
<dbReference type="PANTHER" id="PTHR30160">
    <property type="entry name" value="TETRAACYLDISACCHARIDE 4'-KINASE-RELATED"/>
    <property type="match status" value="1"/>
</dbReference>
<accession>A0A1F4RC23</accession>
<dbReference type="CDD" id="cd03789">
    <property type="entry name" value="GT9_LPS_heptosyltransferase"/>
    <property type="match status" value="1"/>
</dbReference>
<dbReference type="Gene3D" id="3.40.50.2000">
    <property type="entry name" value="Glycogen Phosphorylase B"/>
    <property type="match status" value="2"/>
</dbReference>
<dbReference type="Proteomes" id="UP000176938">
    <property type="component" value="Unassembled WGS sequence"/>
</dbReference>
<dbReference type="AlphaFoldDB" id="A0A1F4RC23"/>
<evidence type="ECO:0000313" key="4">
    <source>
        <dbReference type="Proteomes" id="UP000176938"/>
    </source>
</evidence>
<keyword evidence="1" id="KW-0328">Glycosyltransferase</keyword>
<evidence type="ECO:0008006" key="5">
    <source>
        <dbReference type="Google" id="ProtNLM"/>
    </source>
</evidence>
<dbReference type="SUPFAM" id="SSF53756">
    <property type="entry name" value="UDP-Glycosyltransferase/glycogen phosphorylase"/>
    <property type="match status" value="1"/>
</dbReference>
<evidence type="ECO:0000256" key="2">
    <source>
        <dbReference type="ARBA" id="ARBA00022679"/>
    </source>
</evidence>
<proteinExistence type="predicted"/>
<sequence length="324" mass="36323">MKILIIKTGAVGDVLRTTSILPGLRQKYPSVSIDWLTSTMAKELLINNLLINRIYVWEKREELGAYDLIIALEDDLASRQFASSLNSKWIIGAYDKTYTPAAWFDMSAISRFGIEQANELKKKNRKTFQRHMAELLGIKVGPYIFKLTDEEVEYGQKYVRKLGVGVGDRILGINTGAGQRWQMKSLSVEKTIELVNRLKKALGLTSIILGGGEEQERNEIICKETGMPNGGIHSLRHFAAVINQCHGLVTSDSLAMHFGIALAKKIVAFFGPTSPSEIELYGLGTKMYPKIDCLVCYKKKCDKKPNCLDLLSVDNIFRAVRILF</sequence>
<evidence type="ECO:0000256" key="1">
    <source>
        <dbReference type="ARBA" id="ARBA00022676"/>
    </source>
</evidence>
<protein>
    <recommendedName>
        <fullName evidence="5">Lipopolysaccharide heptosyltransferase II</fullName>
    </recommendedName>
</protein>
<comment type="caution">
    <text evidence="3">The sequence shown here is derived from an EMBL/GenBank/DDBJ whole genome shotgun (WGS) entry which is preliminary data.</text>
</comment>
<reference evidence="3 4" key="1">
    <citation type="journal article" date="2016" name="Nat. Commun.">
        <title>Thousands of microbial genomes shed light on interconnected biogeochemical processes in an aquifer system.</title>
        <authorList>
            <person name="Anantharaman K."/>
            <person name="Brown C.T."/>
            <person name="Hug L.A."/>
            <person name="Sharon I."/>
            <person name="Castelle C.J."/>
            <person name="Probst A.J."/>
            <person name="Thomas B.C."/>
            <person name="Singh A."/>
            <person name="Wilkins M.J."/>
            <person name="Karaoz U."/>
            <person name="Brodie E.L."/>
            <person name="Williams K.H."/>
            <person name="Hubbard S.S."/>
            <person name="Banfield J.F."/>
        </authorList>
    </citation>
    <scope>NUCLEOTIDE SEQUENCE [LARGE SCALE GENOMIC DNA]</scope>
</reference>
<dbReference type="InterPro" id="IPR002201">
    <property type="entry name" value="Glyco_trans_9"/>
</dbReference>
<keyword evidence="2" id="KW-0808">Transferase</keyword>
<dbReference type="GO" id="GO:0009244">
    <property type="term" value="P:lipopolysaccharide core region biosynthetic process"/>
    <property type="evidence" value="ECO:0007669"/>
    <property type="project" value="TreeGrafter"/>
</dbReference>
<organism evidence="3 4">
    <name type="scientific">candidate division WOR-1 bacterium RIFCSPLOWO2_02_FULL_46_20</name>
    <dbReference type="NCBI Taxonomy" id="1802567"/>
    <lineage>
        <taxon>Bacteria</taxon>
        <taxon>Bacillati</taxon>
        <taxon>Saganbacteria</taxon>
    </lineage>
</organism>
<gene>
    <name evidence="3" type="ORF">A3H38_03140</name>
</gene>
<dbReference type="Pfam" id="PF01075">
    <property type="entry name" value="Glyco_transf_9"/>
    <property type="match status" value="1"/>
</dbReference>
<name>A0A1F4RC23_UNCSA</name>
<evidence type="ECO:0000313" key="3">
    <source>
        <dbReference type="EMBL" id="OGC05710.1"/>
    </source>
</evidence>
<dbReference type="InterPro" id="IPR051199">
    <property type="entry name" value="LPS_LOS_Heptosyltrfase"/>
</dbReference>
<dbReference type="GO" id="GO:0005829">
    <property type="term" value="C:cytosol"/>
    <property type="evidence" value="ECO:0007669"/>
    <property type="project" value="TreeGrafter"/>
</dbReference>
<dbReference type="PANTHER" id="PTHR30160:SF1">
    <property type="entry name" value="LIPOPOLYSACCHARIDE 1,2-N-ACETYLGLUCOSAMINETRANSFERASE-RELATED"/>
    <property type="match status" value="1"/>
</dbReference>